<dbReference type="InterPro" id="IPR029062">
    <property type="entry name" value="Class_I_gatase-like"/>
</dbReference>
<sequence length="189" mass="19821">MAKVYVFLADGFEDVEALIPIDVLRRGGVDVVTVSIMDFPLVASAHGVNIEADIMFEQGDYDDADLLMLPGGMPGASNLFKHTGVCKAVMNQFAAGKKVAAICAAPAVVLAAIGVLNGKKATCYPGFEKALAEAGATYTGDLVTVDGNVTTAEGPAAAFPYAYELLTQLVDKQTSDQIAEGMRFKHLMA</sequence>
<dbReference type="InterPro" id="IPR002818">
    <property type="entry name" value="DJ-1/PfpI"/>
</dbReference>
<gene>
    <name evidence="2" type="ORF">SAMN05216463_11892</name>
</gene>
<dbReference type="PANTHER" id="PTHR48094:SF12">
    <property type="entry name" value="PARKINSON DISEASE PROTEIN 7 HOMOLOG"/>
    <property type="match status" value="1"/>
</dbReference>
<dbReference type="EMBL" id="FRBD01000018">
    <property type="protein sequence ID" value="SHK99209.1"/>
    <property type="molecule type" value="Genomic_DNA"/>
</dbReference>
<feature type="domain" description="DJ-1/PfpI" evidence="1">
    <location>
        <begin position="2"/>
        <end position="167"/>
    </location>
</feature>
<dbReference type="AlphaFoldDB" id="A0A1M6X047"/>
<dbReference type="NCBIfam" id="TIGR01383">
    <property type="entry name" value="not_thiJ"/>
    <property type="match status" value="1"/>
</dbReference>
<dbReference type="PANTHER" id="PTHR48094">
    <property type="entry name" value="PROTEIN/NUCLEIC ACID DEGLYCASE DJ-1-RELATED"/>
    <property type="match status" value="1"/>
</dbReference>
<dbReference type="Proteomes" id="UP000184130">
    <property type="component" value="Unassembled WGS sequence"/>
</dbReference>
<dbReference type="RefSeq" id="WP_073209929.1">
    <property type="nucleotide sequence ID" value="NZ_FRBD01000018.1"/>
</dbReference>
<protein>
    <submittedName>
        <fullName evidence="2">4-methyl-5(B-hydroxyethyl)-thiazole monophosphate biosynthesis</fullName>
    </submittedName>
</protein>
<dbReference type="Pfam" id="PF01965">
    <property type="entry name" value="DJ-1_PfpI"/>
    <property type="match status" value="1"/>
</dbReference>
<dbReference type="Gene3D" id="3.40.50.880">
    <property type="match status" value="1"/>
</dbReference>
<reference evidence="2 3" key="1">
    <citation type="submission" date="2016-11" db="EMBL/GenBank/DDBJ databases">
        <authorList>
            <person name="Jaros S."/>
            <person name="Januszkiewicz K."/>
            <person name="Wedrychowicz H."/>
        </authorList>
    </citation>
    <scope>NUCLEOTIDE SEQUENCE [LARGE SCALE GENOMIC DNA]</scope>
    <source>
        <strain evidence="2 3">KHT3</strain>
    </source>
</reference>
<evidence type="ECO:0000313" key="2">
    <source>
        <dbReference type="EMBL" id="SHK99209.1"/>
    </source>
</evidence>
<dbReference type="InterPro" id="IPR006287">
    <property type="entry name" value="DJ-1"/>
</dbReference>
<accession>A0A1M6X047</accession>
<evidence type="ECO:0000313" key="3">
    <source>
        <dbReference type="Proteomes" id="UP000184130"/>
    </source>
</evidence>
<dbReference type="InterPro" id="IPR050325">
    <property type="entry name" value="Prot/Nucl_acid_deglycase"/>
</dbReference>
<organism evidence="2 3">
    <name type="scientific">Xylanibacter ruminicola</name>
    <name type="common">Prevotella ruminicola</name>
    <dbReference type="NCBI Taxonomy" id="839"/>
    <lineage>
        <taxon>Bacteria</taxon>
        <taxon>Pseudomonadati</taxon>
        <taxon>Bacteroidota</taxon>
        <taxon>Bacteroidia</taxon>
        <taxon>Bacteroidales</taxon>
        <taxon>Prevotellaceae</taxon>
        <taxon>Xylanibacter</taxon>
    </lineage>
</organism>
<dbReference type="GO" id="GO:0005737">
    <property type="term" value="C:cytoplasm"/>
    <property type="evidence" value="ECO:0007669"/>
    <property type="project" value="TreeGrafter"/>
</dbReference>
<name>A0A1M6X047_XYLRU</name>
<evidence type="ECO:0000259" key="1">
    <source>
        <dbReference type="Pfam" id="PF01965"/>
    </source>
</evidence>
<dbReference type="OrthoDB" id="9792284at2"/>
<proteinExistence type="predicted"/>
<dbReference type="SUPFAM" id="SSF52317">
    <property type="entry name" value="Class I glutamine amidotransferase-like"/>
    <property type="match status" value="1"/>
</dbReference>
<dbReference type="CDD" id="cd03135">
    <property type="entry name" value="GATase1_DJ-1"/>
    <property type="match status" value="1"/>
</dbReference>